<evidence type="ECO:0000256" key="10">
    <source>
        <dbReference type="ARBA" id="ARBA00035861"/>
    </source>
</evidence>
<organism evidence="19 20">
    <name type="scientific">Luteimonas gilva</name>
    <dbReference type="NCBI Taxonomy" id="2572684"/>
    <lineage>
        <taxon>Bacteria</taxon>
        <taxon>Pseudomonadati</taxon>
        <taxon>Pseudomonadota</taxon>
        <taxon>Gammaproteobacteria</taxon>
        <taxon>Lysobacterales</taxon>
        <taxon>Lysobacteraceae</taxon>
        <taxon>Luteimonas</taxon>
    </lineage>
</organism>
<dbReference type="PROSITE" id="PS51462">
    <property type="entry name" value="NUDIX"/>
    <property type="match status" value="1"/>
</dbReference>
<dbReference type="InterPro" id="IPR020476">
    <property type="entry name" value="Nudix_hydrolase"/>
</dbReference>
<evidence type="ECO:0000256" key="8">
    <source>
        <dbReference type="ARBA" id="ARBA00022842"/>
    </source>
</evidence>
<keyword evidence="7 17" id="KW-0378">Hydrolase</keyword>
<dbReference type="Proteomes" id="UP000308707">
    <property type="component" value="Unassembled WGS sequence"/>
</dbReference>
<evidence type="ECO:0000256" key="5">
    <source>
        <dbReference type="ARBA" id="ARBA00022723"/>
    </source>
</evidence>
<dbReference type="Pfam" id="PF00293">
    <property type="entry name" value="NUDIX"/>
    <property type="match status" value="1"/>
</dbReference>
<evidence type="ECO:0000256" key="3">
    <source>
        <dbReference type="ARBA" id="ARBA00022457"/>
    </source>
</evidence>
<dbReference type="AlphaFoldDB" id="A0A4U5JP70"/>
<dbReference type="SUPFAM" id="SSF55811">
    <property type="entry name" value="Nudix"/>
    <property type="match status" value="1"/>
</dbReference>
<dbReference type="GO" id="GO:0046872">
    <property type="term" value="F:metal ion binding"/>
    <property type="evidence" value="ECO:0007669"/>
    <property type="project" value="UniProtKB-KW"/>
</dbReference>
<dbReference type="GO" id="GO:0044716">
    <property type="term" value="F:8-oxo-GDP phosphatase activity"/>
    <property type="evidence" value="ECO:0007669"/>
    <property type="project" value="TreeGrafter"/>
</dbReference>
<comment type="caution">
    <text evidence="19">The sequence shown here is derived from an EMBL/GenBank/DDBJ whole genome shotgun (WGS) entry which is preliminary data.</text>
</comment>
<dbReference type="GO" id="GO:0006260">
    <property type="term" value="P:DNA replication"/>
    <property type="evidence" value="ECO:0007669"/>
    <property type="project" value="UniProtKB-KW"/>
</dbReference>
<dbReference type="EC" id="3.6.1.55" evidence="12"/>
<evidence type="ECO:0000256" key="12">
    <source>
        <dbReference type="ARBA" id="ARBA00038905"/>
    </source>
</evidence>
<gene>
    <name evidence="19" type="ORF">FCE95_16060</name>
</gene>
<feature type="domain" description="Nudix hydrolase" evidence="18">
    <location>
        <begin position="60"/>
        <end position="189"/>
    </location>
</feature>
<evidence type="ECO:0000259" key="18">
    <source>
        <dbReference type="PROSITE" id="PS51462"/>
    </source>
</evidence>
<name>A0A4U5JP70_9GAMM</name>
<dbReference type="GO" id="GO:0006281">
    <property type="term" value="P:DNA repair"/>
    <property type="evidence" value="ECO:0007669"/>
    <property type="project" value="UniProtKB-KW"/>
</dbReference>
<evidence type="ECO:0000256" key="4">
    <source>
        <dbReference type="ARBA" id="ARBA00022705"/>
    </source>
</evidence>
<dbReference type="GO" id="GO:0035539">
    <property type="term" value="F:8-oxo-7,8-dihydrodeoxyguanosine triphosphate pyrophosphatase activity"/>
    <property type="evidence" value="ECO:0007669"/>
    <property type="project" value="UniProtKB-EC"/>
</dbReference>
<keyword evidence="4" id="KW-0235">DNA replication</keyword>
<protein>
    <recommendedName>
        <fullName evidence="13">8-oxo-dGTP diphosphatase</fullName>
        <ecNumber evidence="12">3.6.1.55</ecNumber>
    </recommendedName>
    <alternativeName>
        <fullName evidence="16">7,8-dihydro-8-oxoguanine-triphosphatase</fullName>
    </alternativeName>
    <alternativeName>
        <fullName evidence="15">Mutator protein MutT</fullName>
    </alternativeName>
    <alternativeName>
        <fullName evidence="14">dGTP pyrophosphohydrolase</fullName>
    </alternativeName>
</protein>
<keyword evidence="8" id="KW-0460">Magnesium</keyword>
<evidence type="ECO:0000256" key="15">
    <source>
        <dbReference type="ARBA" id="ARBA00041979"/>
    </source>
</evidence>
<dbReference type="PROSITE" id="PS00893">
    <property type="entry name" value="NUDIX_BOX"/>
    <property type="match status" value="1"/>
</dbReference>
<proteinExistence type="inferred from homology"/>
<dbReference type="InterPro" id="IPR047127">
    <property type="entry name" value="MutT-like"/>
</dbReference>
<dbReference type="GO" id="GO:0008413">
    <property type="term" value="F:8-oxo-7,8-dihydroguanosine triphosphate pyrophosphatase activity"/>
    <property type="evidence" value="ECO:0007669"/>
    <property type="project" value="TreeGrafter"/>
</dbReference>
<dbReference type="Gene3D" id="3.90.79.10">
    <property type="entry name" value="Nucleoside Triphosphate Pyrophosphohydrolase"/>
    <property type="match status" value="1"/>
</dbReference>
<dbReference type="EMBL" id="SZUA01000003">
    <property type="protein sequence ID" value="TKR29637.1"/>
    <property type="molecule type" value="Genomic_DNA"/>
</dbReference>
<dbReference type="OrthoDB" id="9787476at2"/>
<dbReference type="InterPro" id="IPR020084">
    <property type="entry name" value="NUDIX_hydrolase_CS"/>
</dbReference>
<keyword evidence="9" id="KW-0234">DNA repair</keyword>
<dbReference type="GO" id="GO:0044715">
    <property type="term" value="F:8-oxo-dGDP phosphatase activity"/>
    <property type="evidence" value="ECO:0007669"/>
    <property type="project" value="TreeGrafter"/>
</dbReference>
<comment type="cofactor">
    <cofactor evidence="1">
        <name>Mg(2+)</name>
        <dbReference type="ChEBI" id="CHEBI:18420"/>
    </cofactor>
</comment>
<evidence type="ECO:0000256" key="2">
    <source>
        <dbReference type="ARBA" id="ARBA00005582"/>
    </source>
</evidence>
<keyword evidence="3" id="KW-0515">Mutator protein</keyword>
<evidence type="ECO:0000256" key="1">
    <source>
        <dbReference type="ARBA" id="ARBA00001946"/>
    </source>
</evidence>
<dbReference type="PANTHER" id="PTHR47707">
    <property type="entry name" value="8-OXO-DGTP DIPHOSPHATASE"/>
    <property type="match status" value="1"/>
</dbReference>
<dbReference type="PANTHER" id="PTHR47707:SF1">
    <property type="entry name" value="NUDIX HYDROLASE FAMILY PROTEIN"/>
    <property type="match status" value="1"/>
</dbReference>
<keyword evidence="20" id="KW-1185">Reference proteome</keyword>
<reference evidence="19 20" key="1">
    <citation type="submission" date="2019-04" db="EMBL/GenBank/DDBJ databases">
        <title>Reference strain of H23.</title>
        <authorList>
            <person name="Luo X."/>
        </authorList>
    </citation>
    <scope>NUCLEOTIDE SEQUENCE [LARGE SCALE GENOMIC DNA]</scope>
    <source>
        <strain evidence="19 20">H23</strain>
    </source>
</reference>
<keyword evidence="5" id="KW-0479">Metal-binding</keyword>
<evidence type="ECO:0000256" key="17">
    <source>
        <dbReference type="RuleBase" id="RU003476"/>
    </source>
</evidence>
<evidence type="ECO:0000256" key="7">
    <source>
        <dbReference type="ARBA" id="ARBA00022801"/>
    </source>
</evidence>
<evidence type="ECO:0000313" key="20">
    <source>
        <dbReference type="Proteomes" id="UP000308707"/>
    </source>
</evidence>
<comment type="catalytic activity">
    <reaction evidence="10">
        <text>8-oxo-dGTP + H2O = 8-oxo-dGMP + diphosphate + H(+)</text>
        <dbReference type="Rhea" id="RHEA:31575"/>
        <dbReference type="ChEBI" id="CHEBI:15377"/>
        <dbReference type="ChEBI" id="CHEBI:15378"/>
        <dbReference type="ChEBI" id="CHEBI:33019"/>
        <dbReference type="ChEBI" id="CHEBI:63224"/>
        <dbReference type="ChEBI" id="CHEBI:77896"/>
        <dbReference type="EC" id="3.6.1.55"/>
    </reaction>
</comment>
<evidence type="ECO:0000256" key="14">
    <source>
        <dbReference type="ARBA" id="ARBA00041592"/>
    </source>
</evidence>
<evidence type="ECO:0000256" key="9">
    <source>
        <dbReference type="ARBA" id="ARBA00023204"/>
    </source>
</evidence>
<evidence type="ECO:0000256" key="6">
    <source>
        <dbReference type="ARBA" id="ARBA00022763"/>
    </source>
</evidence>
<accession>A0A4U5JP70</accession>
<dbReference type="PRINTS" id="PR00502">
    <property type="entry name" value="NUDIXFAMILY"/>
</dbReference>
<sequence>MALPPHAHGDAHHRLQARHRRLVGRRLPEAGAGIDLLPRIVRSAHADRRRLFRRVGAEVTVHDCVGAVLVRGGELLLGRRAADRAWLPGAWDVFGGHIEPGEDAQAALARELREELGIAPLRMRALGELSGSAPDPWRLRLYAVTDWSGEPHNLQPQEHDVLSWCALSDAEDKLRGAHPEFPRLLRAAFELT</sequence>
<evidence type="ECO:0000256" key="16">
    <source>
        <dbReference type="ARBA" id="ARBA00042798"/>
    </source>
</evidence>
<dbReference type="InterPro" id="IPR000086">
    <property type="entry name" value="NUDIX_hydrolase_dom"/>
</dbReference>
<evidence type="ECO:0000313" key="19">
    <source>
        <dbReference type="EMBL" id="TKR29637.1"/>
    </source>
</evidence>
<comment type="catalytic activity">
    <reaction evidence="11">
        <text>8-oxo-GTP + H2O = 8-oxo-GMP + diphosphate + H(+)</text>
        <dbReference type="Rhea" id="RHEA:67616"/>
        <dbReference type="ChEBI" id="CHEBI:15377"/>
        <dbReference type="ChEBI" id="CHEBI:15378"/>
        <dbReference type="ChEBI" id="CHEBI:33019"/>
        <dbReference type="ChEBI" id="CHEBI:143553"/>
        <dbReference type="ChEBI" id="CHEBI:145694"/>
    </reaction>
</comment>
<evidence type="ECO:0000256" key="11">
    <source>
        <dbReference type="ARBA" id="ARBA00036904"/>
    </source>
</evidence>
<evidence type="ECO:0000256" key="13">
    <source>
        <dbReference type="ARBA" id="ARBA00040794"/>
    </source>
</evidence>
<dbReference type="InterPro" id="IPR015797">
    <property type="entry name" value="NUDIX_hydrolase-like_dom_sf"/>
</dbReference>
<comment type="similarity">
    <text evidence="2 17">Belongs to the Nudix hydrolase family.</text>
</comment>
<keyword evidence="6" id="KW-0227">DNA damage</keyword>